<feature type="compositionally biased region" description="Basic and acidic residues" evidence="1">
    <location>
        <begin position="15"/>
        <end position="31"/>
    </location>
</feature>
<keyword evidence="3" id="KW-1185">Reference proteome</keyword>
<name>A0A8X7R2S3_BRACI</name>
<gene>
    <name evidence="2" type="ORF">Bca52824_051358</name>
</gene>
<sequence length="90" mass="9948">MSSKATLRMAIPKTTHVDNPSKERDSEEGFQRDPPSQLSEGFDGGLETEGGEFRCRRIRLRKRVEEGDGEDGVRGDRPPPLLKGFDGGGF</sequence>
<accession>A0A8X7R2S3</accession>
<protein>
    <submittedName>
        <fullName evidence="2">Uncharacterized protein</fullName>
    </submittedName>
</protein>
<organism evidence="2 3">
    <name type="scientific">Brassica carinata</name>
    <name type="common">Ethiopian mustard</name>
    <name type="synonym">Abyssinian cabbage</name>
    <dbReference type="NCBI Taxonomy" id="52824"/>
    <lineage>
        <taxon>Eukaryota</taxon>
        <taxon>Viridiplantae</taxon>
        <taxon>Streptophyta</taxon>
        <taxon>Embryophyta</taxon>
        <taxon>Tracheophyta</taxon>
        <taxon>Spermatophyta</taxon>
        <taxon>Magnoliopsida</taxon>
        <taxon>eudicotyledons</taxon>
        <taxon>Gunneridae</taxon>
        <taxon>Pentapetalae</taxon>
        <taxon>rosids</taxon>
        <taxon>malvids</taxon>
        <taxon>Brassicales</taxon>
        <taxon>Brassicaceae</taxon>
        <taxon>Brassiceae</taxon>
        <taxon>Brassica</taxon>
    </lineage>
</organism>
<evidence type="ECO:0000313" key="2">
    <source>
        <dbReference type="EMBL" id="KAG2280138.1"/>
    </source>
</evidence>
<evidence type="ECO:0000256" key="1">
    <source>
        <dbReference type="SAM" id="MobiDB-lite"/>
    </source>
</evidence>
<feature type="region of interest" description="Disordered" evidence="1">
    <location>
        <begin position="1"/>
        <end position="90"/>
    </location>
</feature>
<proteinExistence type="predicted"/>
<evidence type="ECO:0000313" key="3">
    <source>
        <dbReference type="Proteomes" id="UP000886595"/>
    </source>
</evidence>
<feature type="compositionally biased region" description="Basic and acidic residues" evidence="1">
    <location>
        <begin position="63"/>
        <end position="77"/>
    </location>
</feature>
<dbReference type="Proteomes" id="UP000886595">
    <property type="component" value="Unassembled WGS sequence"/>
</dbReference>
<comment type="caution">
    <text evidence="2">The sequence shown here is derived from an EMBL/GenBank/DDBJ whole genome shotgun (WGS) entry which is preliminary data.</text>
</comment>
<dbReference type="EMBL" id="JAAMPC010000011">
    <property type="protein sequence ID" value="KAG2280138.1"/>
    <property type="molecule type" value="Genomic_DNA"/>
</dbReference>
<dbReference type="AlphaFoldDB" id="A0A8X7R2S3"/>
<reference evidence="2 3" key="1">
    <citation type="submission" date="2020-02" db="EMBL/GenBank/DDBJ databases">
        <authorList>
            <person name="Ma Q."/>
            <person name="Huang Y."/>
            <person name="Song X."/>
            <person name="Pei D."/>
        </authorList>
    </citation>
    <scope>NUCLEOTIDE SEQUENCE [LARGE SCALE GENOMIC DNA]</scope>
    <source>
        <strain evidence="2">Sxm20200214</strain>
        <tissue evidence="2">Leaf</tissue>
    </source>
</reference>